<comment type="subcellular location">
    <subcellularLocation>
        <location evidence="1">Cell membrane</location>
        <topology evidence="1">Multi-pass membrane protein</topology>
    </subcellularLocation>
</comment>
<feature type="transmembrane region" description="Helical" evidence="8">
    <location>
        <begin position="574"/>
        <end position="597"/>
    </location>
</feature>
<feature type="transmembrane region" description="Helical" evidence="8">
    <location>
        <begin position="179"/>
        <end position="197"/>
    </location>
</feature>
<evidence type="ECO:0000259" key="9">
    <source>
        <dbReference type="Pfam" id="PF02554"/>
    </source>
</evidence>
<feature type="transmembrane region" description="Helical" evidence="8">
    <location>
        <begin position="543"/>
        <end position="562"/>
    </location>
</feature>
<dbReference type="eggNOG" id="COG1966">
    <property type="taxonomic scope" value="Bacteria"/>
</dbReference>
<evidence type="ECO:0000256" key="3">
    <source>
        <dbReference type="ARBA" id="ARBA00022448"/>
    </source>
</evidence>
<feature type="transmembrane region" description="Helical" evidence="8">
    <location>
        <begin position="436"/>
        <end position="460"/>
    </location>
</feature>
<dbReference type="STRING" id="997296.PB1_04505"/>
<dbReference type="InterPro" id="IPR051605">
    <property type="entry name" value="CstA"/>
</dbReference>
<dbReference type="EMBL" id="AFEU01000001">
    <property type="protein sequence ID" value="EIJ82167.1"/>
    <property type="molecule type" value="Genomic_DNA"/>
</dbReference>
<organism evidence="10 11">
    <name type="scientific">Bacillus methanolicus PB1</name>
    <dbReference type="NCBI Taxonomy" id="997296"/>
    <lineage>
        <taxon>Bacteria</taxon>
        <taxon>Bacillati</taxon>
        <taxon>Bacillota</taxon>
        <taxon>Bacilli</taxon>
        <taxon>Bacillales</taxon>
        <taxon>Bacillaceae</taxon>
        <taxon>Bacillus</taxon>
    </lineage>
</organism>
<feature type="transmembrane region" description="Helical" evidence="8">
    <location>
        <begin position="481"/>
        <end position="500"/>
    </location>
</feature>
<dbReference type="PANTHER" id="PTHR30252">
    <property type="entry name" value="INNER MEMBRANE PEPTIDE TRANSPORTER"/>
    <property type="match status" value="1"/>
</dbReference>
<keyword evidence="4" id="KW-1003">Cell membrane</keyword>
<gene>
    <name evidence="10" type="ORF">PB1_04505</name>
</gene>
<dbReference type="InterPro" id="IPR003706">
    <property type="entry name" value="CstA_N"/>
</dbReference>
<feature type="transmembrane region" description="Helical" evidence="8">
    <location>
        <begin position="506"/>
        <end position="531"/>
    </location>
</feature>
<name>I3E6P6_BACMT</name>
<dbReference type="PATRIC" id="fig|997296.3.peg.980"/>
<proteinExistence type="inferred from homology"/>
<evidence type="ECO:0000256" key="2">
    <source>
        <dbReference type="ARBA" id="ARBA00007755"/>
    </source>
</evidence>
<keyword evidence="3" id="KW-0813">Transport</keyword>
<feature type="transmembrane region" description="Helical" evidence="8">
    <location>
        <begin position="146"/>
        <end position="173"/>
    </location>
</feature>
<evidence type="ECO:0000313" key="11">
    <source>
        <dbReference type="Proteomes" id="UP000010523"/>
    </source>
</evidence>
<keyword evidence="5 8" id="KW-0812">Transmembrane</keyword>
<feature type="transmembrane region" description="Helical" evidence="8">
    <location>
        <begin position="350"/>
        <end position="370"/>
    </location>
</feature>
<feature type="transmembrane region" description="Helical" evidence="8">
    <location>
        <begin position="20"/>
        <end position="40"/>
    </location>
</feature>
<evidence type="ECO:0000256" key="5">
    <source>
        <dbReference type="ARBA" id="ARBA00022692"/>
    </source>
</evidence>
<protein>
    <submittedName>
        <fullName evidence="10">Carbon starvation protein CstA</fullName>
    </submittedName>
</protein>
<feature type="domain" description="CstA N-terminal" evidence="9">
    <location>
        <begin position="21"/>
        <end position="554"/>
    </location>
</feature>
<evidence type="ECO:0000256" key="4">
    <source>
        <dbReference type="ARBA" id="ARBA00022475"/>
    </source>
</evidence>
<comment type="similarity">
    <text evidence="2">Belongs to the peptide transporter carbon starvation (CstA) (TC 2.A.114) family.</text>
</comment>
<dbReference type="AlphaFoldDB" id="I3E6P6"/>
<dbReference type="PANTHER" id="PTHR30252:SF3">
    <property type="entry name" value="PYRUVATE_PROTON SYMPORTER BTST"/>
    <property type="match status" value="1"/>
</dbReference>
<feature type="transmembrane region" description="Helical" evidence="8">
    <location>
        <begin position="81"/>
        <end position="99"/>
    </location>
</feature>
<evidence type="ECO:0000313" key="10">
    <source>
        <dbReference type="EMBL" id="EIJ82167.1"/>
    </source>
</evidence>
<evidence type="ECO:0000256" key="6">
    <source>
        <dbReference type="ARBA" id="ARBA00022989"/>
    </source>
</evidence>
<dbReference type="GO" id="GO:0005886">
    <property type="term" value="C:plasma membrane"/>
    <property type="evidence" value="ECO:0007669"/>
    <property type="project" value="UniProtKB-SubCell"/>
</dbReference>
<evidence type="ECO:0000256" key="8">
    <source>
        <dbReference type="SAM" id="Phobius"/>
    </source>
</evidence>
<accession>I3E6P6</accession>
<dbReference type="GO" id="GO:0009267">
    <property type="term" value="P:cellular response to starvation"/>
    <property type="evidence" value="ECO:0007669"/>
    <property type="project" value="InterPro"/>
</dbReference>
<evidence type="ECO:0000256" key="1">
    <source>
        <dbReference type="ARBA" id="ARBA00004651"/>
    </source>
</evidence>
<feature type="transmembrane region" description="Helical" evidence="8">
    <location>
        <begin position="241"/>
        <end position="261"/>
    </location>
</feature>
<feature type="transmembrane region" description="Helical" evidence="8">
    <location>
        <begin position="105"/>
        <end position="126"/>
    </location>
</feature>
<keyword evidence="6 8" id="KW-1133">Transmembrane helix</keyword>
<dbReference type="Pfam" id="PF02554">
    <property type="entry name" value="CstA"/>
    <property type="match status" value="1"/>
</dbReference>
<feature type="transmembrane region" description="Helical" evidence="8">
    <location>
        <begin position="310"/>
        <end position="330"/>
    </location>
</feature>
<evidence type="ECO:0000256" key="7">
    <source>
        <dbReference type="ARBA" id="ARBA00023136"/>
    </source>
</evidence>
<feature type="transmembrane region" description="Helical" evidence="8">
    <location>
        <begin position="204"/>
        <end position="221"/>
    </location>
</feature>
<reference evidence="10 11" key="1">
    <citation type="journal article" date="2012" name="Appl. Environ. Microbiol.">
        <title>Genome Sequence of Thermotolerant Bacillus methanolicus: Features and Regulation Related to Methylotrophy and Production of L-Lysine and L-Glutamate from Methanol.</title>
        <authorList>
            <person name="Heggeset T.M."/>
            <person name="Krog A."/>
            <person name="Balzer S."/>
            <person name="Wentzel A."/>
            <person name="Ellingsen T.E."/>
            <person name="Brautaset T."/>
        </authorList>
    </citation>
    <scope>NUCLEOTIDE SEQUENCE [LARGE SCALE GENOMIC DNA]</scope>
    <source>
        <strain evidence="10 11">PB1</strain>
    </source>
</reference>
<keyword evidence="11" id="KW-1185">Reference proteome</keyword>
<sequence>MKVFIRYDELKEKMEVKEKMNAVTIVIGSICILMIAYRLYGTFMAMKVLKLDDSKATPAHELNDGKDYVPTNKWVTFGHHFAAIAAAGPLVGPILAAQFGYLPGLIWLLIGAVIGGAVHDAVVIFASMRKKGKSLSEVAKEELGPVAGFCTGLAMLFIITITMAGLSMVVLHALENNPWGTFAVGITIPIAMGVGIFYKKTGNLKLASTIGFILLMIGVLMGPSIQETALGKMLTFDSKTLALILPAYAFFAAALPVWLLLAPRDYLSSFMKIGVFIALIVGVFIINPSIEMPAVTQFINGGGPILAGPVWPFISITIACGAISGFHAFIGSGTTPKMLDRWSDIKVVGFGAMLVESLVGIMALVAATALQPADYFAINSAPEVFKTLGMNVAHLPELSKEIGLDLEGRTGGAVTLAVGMTYIFTKIPWFSHLASYFFQFVIMFEAVFILTAIDAGTRVARYLIQDFFGELYKPLKKVDSIPGSIFASALACFMWGYLLYSGDIGSVWALFGVSNQLMASIGLIVGATVILKIADKRRYMLTCLVPLAYLFFTVNYAGYWMITNVYLNPAAAGYSVLNGILSIIMLVLGVIIMVTAIKKWIEIWNSPQARLEAKAA</sequence>
<feature type="transmembrane region" description="Helical" evidence="8">
    <location>
        <begin position="273"/>
        <end position="290"/>
    </location>
</feature>
<keyword evidence="7 8" id="KW-0472">Membrane</keyword>
<dbReference type="Proteomes" id="UP000010523">
    <property type="component" value="Unassembled WGS sequence"/>
</dbReference>
<comment type="caution">
    <text evidence="10">The sequence shown here is derived from an EMBL/GenBank/DDBJ whole genome shotgun (WGS) entry which is preliminary data.</text>
</comment>